<organism evidence="2 3">
    <name type="scientific">Marchantia polymorpha subsp. ruderalis</name>
    <dbReference type="NCBI Taxonomy" id="1480154"/>
    <lineage>
        <taxon>Eukaryota</taxon>
        <taxon>Viridiplantae</taxon>
        <taxon>Streptophyta</taxon>
        <taxon>Embryophyta</taxon>
        <taxon>Marchantiophyta</taxon>
        <taxon>Marchantiopsida</taxon>
        <taxon>Marchantiidae</taxon>
        <taxon>Marchantiales</taxon>
        <taxon>Marchantiaceae</taxon>
        <taxon>Marchantia</taxon>
    </lineage>
</organism>
<accession>A0A176VWA1</accession>
<comment type="caution">
    <text evidence="2">The sequence shown here is derived from an EMBL/GenBank/DDBJ whole genome shotgun (WGS) entry which is preliminary data.</text>
</comment>
<feature type="compositionally biased region" description="Basic and acidic residues" evidence="1">
    <location>
        <begin position="107"/>
        <end position="120"/>
    </location>
</feature>
<feature type="compositionally biased region" description="Basic and acidic residues" evidence="1">
    <location>
        <begin position="13"/>
        <end position="25"/>
    </location>
</feature>
<dbReference type="AlphaFoldDB" id="A0A176VWA1"/>
<feature type="region of interest" description="Disordered" evidence="1">
    <location>
        <begin position="106"/>
        <end position="151"/>
    </location>
</feature>
<proteinExistence type="predicted"/>
<keyword evidence="3" id="KW-1185">Reference proteome</keyword>
<name>A0A176VWA1_MARPO</name>
<dbReference type="Proteomes" id="UP000077202">
    <property type="component" value="Unassembled WGS sequence"/>
</dbReference>
<reference evidence="2" key="1">
    <citation type="submission" date="2016-03" db="EMBL/GenBank/DDBJ databases">
        <title>Mechanisms controlling the formation of the plant cell surface in tip-growing cells are functionally conserved among land plants.</title>
        <authorList>
            <person name="Honkanen S."/>
            <person name="Jones V.A."/>
            <person name="Morieri G."/>
            <person name="Champion C."/>
            <person name="Hetherington A.J."/>
            <person name="Kelly S."/>
            <person name="Saint-Marcoux D."/>
            <person name="Proust H."/>
            <person name="Prescott H."/>
            <person name="Dolan L."/>
        </authorList>
    </citation>
    <scope>NUCLEOTIDE SEQUENCE [LARGE SCALE GENOMIC DNA]</scope>
    <source>
        <tissue evidence="2">Whole gametophyte</tissue>
    </source>
</reference>
<dbReference type="EMBL" id="LVLJ01002405">
    <property type="protein sequence ID" value="OAE25080.1"/>
    <property type="molecule type" value="Genomic_DNA"/>
</dbReference>
<gene>
    <name evidence="2" type="ORF">AXG93_1163s1150</name>
</gene>
<feature type="region of interest" description="Disordered" evidence="1">
    <location>
        <begin position="1"/>
        <end position="25"/>
    </location>
</feature>
<sequence length="464" mass="52423">MGSTAEAQPEAMQLRREFSRMSRSDKSRGDFLSIFKIGRVPTSAEAVEPSENLLKRPSQNWINKRSKFKPQLRSAIPLHIEEMAVRKQQKRNKRTMRSSIIISSAKQETKNKYEADENLRNKHPPSAPSKEFTRHLPDVPRTSSEPRVSEEGDVLDEDILLTPEAKFAFPSHFHETQVSRNRQFVPSQRRSPTLSVMEYVHQIDPSKCHPLEEIFTSRRTRLRHLACMALGSNENQPTCRASLVEQLMERLTGCSPKSMRQWSQCQQNQESFVSSGLVHPEMLELSQDTIRAEDGNDQELWGGVGDESFKSQDWAINELQAELTSIEQLGNSLITTSWGLGLSSPPHSPPADIDFYFLCGDDALSRTRYPLGAFGSSEDGMSGHYQLNVSYSGIEFLEKRHLTWEEKTSICLDASELMNNSENDRHLSLPPASKVELLSSCSDFEHSIDPPGSHASSPSPLPWK</sequence>
<evidence type="ECO:0000313" key="2">
    <source>
        <dbReference type="EMBL" id="OAE25080.1"/>
    </source>
</evidence>
<evidence type="ECO:0000256" key="1">
    <source>
        <dbReference type="SAM" id="MobiDB-lite"/>
    </source>
</evidence>
<evidence type="ECO:0000313" key="3">
    <source>
        <dbReference type="Proteomes" id="UP000077202"/>
    </source>
</evidence>
<protein>
    <submittedName>
        <fullName evidence="2">Uncharacterized protein</fullName>
    </submittedName>
</protein>